<protein>
    <recommendedName>
        <fullName evidence="4">Integral membrane protein</fullName>
    </recommendedName>
</protein>
<gene>
    <name evidence="2" type="ORF">ACFQ4H_28480</name>
</gene>
<accession>A0ABW3YQU1</accession>
<keyword evidence="1" id="KW-0812">Transmembrane</keyword>
<feature type="transmembrane region" description="Helical" evidence="1">
    <location>
        <begin position="177"/>
        <end position="200"/>
    </location>
</feature>
<dbReference type="SUPFAM" id="SSF53474">
    <property type="entry name" value="alpha/beta-Hydrolases"/>
    <property type="match status" value="1"/>
</dbReference>
<comment type="caution">
    <text evidence="2">The sequence shown here is derived from an EMBL/GenBank/DDBJ whole genome shotgun (WGS) entry which is preliminary data.</text>
</comment>
<evidence type="ECO:0000313" key="3">
    <source>
        <dbReference type="Proteomes" id="UP001597260"/>
    </source>
</evidence>
<evidence type="ECO:0000313" key="2">
    <source>
        <dbReference type="EMBL" id="MFD1325028.1"/>
    </source>
</evidence>
<dbReference type="RefSeq" id="WP_377576630.1">
    <property type="nucleotide sequence ID" value="NZ_JBHTMP010000064.1"/>
</dbReference>
<keyword evidence="1" id="KW-0472">Membrane</keyword>
<feature type="transmembrane region" description="Helical" evidence="1">
    <location>
        <begin position="274"/>
        <end position="298"/>
    </location>
</feature>
<evidence type="ECO:0008006" key="4">
    <source>
        <dbReference type="Google" id="ProtNLM"/>
    </source>
</evidence>
<dbReference type="InterPro" id="IPR029058">
    <property type="entry name" value="AB_hydrolase_fold"/>
</dbReference>
<sequence length="856" mass="91529">MAGRVLELRVHGVSNTPPAVVLGVATGPGNPPPDHDSCPRLVAGDTTTGFYRPSRTDPTEPVTVEAYSWGQLTSGVRAAKDIRRALWTLLLPFTLANVALYARPEIPADPGRERLTTRAGLNAWLVRLFCLSLTATLILSATGVGVDLIAWQCVDEDCLRQLPGPWEFLGTGWWSEAAHPLAIGLLLPLGVLAVIGVLTWRTYQYEAEMPTGPAEANGETQPDHPLREPSFWCGEGQVRRLATVHLTVGAAVAAVVPLGAVITMDPPQGPRAVLTWSVLALLGVTILLAMAALAHPYLTSRNAWTALGPYGSLLWGLAALGVVGTAVVLLLPDGPAGVPLRDLRPPDGCIRDSGIPGCVEDRSLPGYDWVLAWLGTFQVLLLIAIAGVSRTGRRALVPSVVAALAIPVGNAWIAGWLPGVPPAPDGVHAWMVAGAAVAVASVGTPLLPRTTSRTPGDPHSSTAWGGRGPALLAGLAWLLGISYSSGVLYLVTARLNNGDTPSGLSTITPPVPVLWGGPAFVVMLLTTSVMAGHAWLVLDRLRRHNLDRLVPADSTLSAHERRRAWDVATYQALHEFVGDRALRMVGQLATVAVALAAIGTTATTSHLRPTPHDATGWMLTVKMAADVGNFLLGLLPVVVAGLGLLVYRNDTVRRYVGVVWDIGTFWPRAAHPLAPPSYASRSVPQLQTRIAGLLALPDDDPRRVDAIILSGHSQGSVISASVILQLPSRWRRRIWFFSYGCQLTRLYGRAFPAFFGPDRLPVVTAALTTGSGPIRWTNFWRDTDPLGWPVAAGEREVVVRDPEGLHPTGGEVVDPPIRNHSGYPDAVEFQREKSVVVSLLTDSIREPRRGSDMRNR</sequence>
<feature type="transmembrane region" description="Helical" evidence="1">
    <location>
        <begin position="429"/>
        <end position="448"/>
    </location>
</feature>
<feature type="transmembrane region" description="Helical" evidence="1">
    <location>
        <begin position="395"/>
        <end position="417"/>
    </location>
</feature>
<evidence type="ECO:0000256" key="1">
    <source>
        <dbReference type="SAM" id="Phobius"/>
    </source>
</evidence>
<reference evidence="3" key="1">
    <citation type="journal article" date="2019" name="Int. J. Syst. Evol. Microbiol.">
        <title>The Global Catalogue of Microorganisms (GCM) 10K type strain sequencing project: providing services to taxonomists for standard genome sequencing and annotation.</title>
        <authorList>
            <consortium name="The Broad Institute Genomics Platform"/>
            <consortium name="The Broad Institute Genome Sequencing Center for Infectious Disease"/>
            <person name="Wu L."/>
            <person name="Ma J."/>
        </authorList>
    </citation>
    <scope>NUCLEOTIDE SEQUENCE [LARGE SCALE GENOMIC DNA]</scope>
    <source>
        <strain evidence="3">JCM 31037</strain>
    </source>
</reference>
<feature type="transmembrane region" description="Helical" evidence="1">
    <location>
        <begin position="369"/>
        <end position="388"/>
    </location>
</feature>
<organism evidence="2 3">
    <name type="scientific">Micromonospora sonneratiae</name>
    <dbReference type="NCBI Taxonomy" id="1184706"/>
    <lineage>
        <taxon>Bacteria</taxon>
        <taxon>Bacillati</taxon>
        <taxon>Actinomycetota</taxon>
        <taxon>Actinomycetes</taxon>
        <taxon>Micromonosporales</taxon>
        <taxon>Micromonosporaceae</taxon>
        <taxon>Micromonospora</taxon>
    </lineage>
</organism>
<feature type="transmembrane region" description="Helical" evidence="1">
    <location>
        <begin position="588"/>
        <end position="607"/>
    </location>
</feature>
<feature type="transmembrane region" description="Helical" evidence="1">
    <location>
        <begin position="513"/>
        <end position="538"/>
    </location>
</feature>
<dbReference type="EMBL" id="JBHTMP010000064">
    <property type="protein sequence ID" value="MFD1325028.1"/>
    <property type="molecule type" value="Genomic_DNA"/>
</dbReference>
<dbReference type="Proteomes" id="UP001597260">
    <property type="component" value="Unassembled WGS sequence"/>
</dbReference>
<keyword evidence="1" id="KW-1133">Transmembrane helix</keyword>
<keyword evidence="3" id="KW-1185">Reference proteome</keyword>
<feature type="transmembrane region" description="Helical" evidence="1">
    <location>
        <begin position="627"/>
        <end position="647"/>
    </location>
</feature>
<proteinExistence type="predicted"/>
<feature type="transmembrane region" description="Helical" evidence="1">
    <location>
        <begin position="124"/>
        <end position="146"/>
    </location>
</feature>
<feature type="transmembrane region" description="Helical" evidence="1">
    <location>
        <begin position="469"/>
        <end position="493"/>
    </location>
</feature>
<name>A0ABW3YQU1_9ACTN</name>
<feature type="transmembrane region" description="Helical" evidence="1">
    <location>
        <begin position="241"/>
        <end position="262"/>
    </location>
</feature>
<feature type="transmembrane region" description="Helical" evidence="1">
    <location>
        <begin position="310"/>
        <end position="331"/>
    </location>
</feature>